<evidence type="ECO:0000313" key="1">
    <source>
        <dbReference type="EMBL" id="MFL0194018.1"/>
    </source>
</evidence>
<dbReference type="Pfam" id="PF01209">
    <property type="entry name" value="Ubie_methyltran"/>
    <property type="match status" value="1"/>
</dbReference>
<gene>
    <name evidence="1" type="ORF">ACJDU8_00210</name>
</gene>
<keyword evidence="2" id="KW-1185">Reference proteome</keyword>
<sequence length="41" mass="4684">MNNNTNVYNIFSSIADNYDRLNTILTLNQEIKLPTITLGIQ</sequence>
<dbReference type="GO" id="GO:0032259">
    <property type="term" value="P:methylation"/>
    <property type="evidence" value="ECO:0007669"/>
    <property type="project" value="UniProtKB-KW"/>
</dbReference>
<organism evidence="1 2">
    <name type="scientific">Candidatus Clostridium eludens</name>
    <dbReference type="NCBI Taxonomy" id="3381663"/>
    <lineage>
        <taxon>Bacteria</taxon>
        <taxon>Bacillati</taxon>
        <taxon>Bacillota</taxon>
        <taxon>Clostridia</taxon>
        <taxon>Eubacteriales</taxon>
        <taxon>Clostridiaceae</taxon>
        <taxon>Clostridium</taxon>
    </lineage>
</organism>
<dbReference type="GO" id="GO:0008168">
    <property type="term" value="F:methyltransferase activity"/>
    <property type="evidence" value="ECO:0007669"/>
    <property type="project" value="UniProtKB-KW"/>
</dbReference>
<reference evidence="1 2" key="1">
    <citation type="submission" date="2024-11" db="EMBL/GenBank/DDBJ databases">
        <authorList>
            <person name="Heng Y.C."/>
            <person name="Lim A.C.H."/>
            <person name="Lee J.K.Y."/>
            <person name="Kittelmann S."/>
        </authorList>
    </citation>
    <scope>NUCLEOTIDE SEQUENCE [LARGE SCALE GENOMIC DNA]</scope>
    <source>
        <strain evidence="1 2">WILCCON 0269</strain>
    </source>
</reference>
<proteinExistence type="predicted"/>
<comment type="caution">
    <text evidence="1">The sequence shown here is derived from an EMBL/GenBank/DDBJ whole genome shotgun (WGS) entry which is preliminary data.</text>
</comment>
<keyword evidence="1" id="KW-0808">Transferase</keyword>
<dbReference type="Proteomes" id="UP001623660">
    <property type="component" value="Unassembled WGS sequence"/>
</dbReference>
<accession>A0ABW8SFJ5</accession>
<name>A0ABW8SFJ5_9CLOT</name>
<evidence type="ECO:0000313" key="2">
    <source>
        <dbReference type="Proteomes" id="UP001623660"/>
    </source>
</evidence>
<dbReference type="EC" id="2.1.1.-" evidence="1"/>
<dbReference type="RefSeq" id="WP_406790142.1">
    <property type="nucleotide sequence ID" value="NZ_JBJHZX010000001.1"/>
</dbReference>
<dbReference type="EMBL" id="JBJHZX010000001">
    <property type="protein sequence ID" value="MFL0194018.1"/>
    <property type="molecule type" value="Genomic_DNA"/>
</dbReference>
<keyword evidence="1" id="KW-0489">Methyltransferase</keyword>
<protein>
    <submittedName>
        <fullName evidence="1">Class I SAM-dependent methyltransferase</fullName>
        <ecNumber evidence="1">2.1.1.-</ecNumber>
    </submittedName>
</protein>